<dbReference type="GO" id="GO:0098609">
    <property type="term" value="P:cell-cell adhesion"/>
    <property type="evidence" value="ECO:0007669"/>
    <property type="project" value="TreeGrafter"/>
</dbReference>
<reference evidence="3" key="1">
    <citation type="submission" date="2020-11" db="EMBL/GenBank/DDBJ databases">
        <authorList>
            <person name="Tran Van P."/>
        </authorList>
    </citation>
    <scope>NUCLEOTIDE SEQUENCE</scope>
</reference>
<evidence type="ECO:0000256" key="1">
    <source>
        <dbReference type="SAM" id="MobiDB-lite"/>
    </source>
</evidence>
<keyword evidence="4" id="KW-1185">Reference proteome</keyword>
<evidence type="ECO:0000313" key="3">
    <source>
        <dbReference type="EMBL" id="CAD7283359.1"/>
    </source>
</evidence>
<dbReference type="SMART" id="SM00228">
    <property type="entry name" value="PDZ"/>
    <property type="match status" value="1"/>
</dbReference>
<dbReference type="EMBL" id="OA887311">
    <property type="protein sequence ID" value="CAD7283359.1"/>
    <property type="molecule type" value="Genomic_DNA"/>
</dbReference>
<sequence>MLIGVGCFPVADFGVVLGCKIYVKEVLPRSIADKEGGLREGDVLTKINAHSTENMTLKEARKLVDSAKDKLHLIVRRDKPSPTPALSTANQYENQKDVSECNRFKVLCETRNESLSTFIKS</sequence>
<evidence type="ECO:0000259" key="2">
    <source>
        <dbReference type="PROSITE" id="PS50106"/>
    </source>
</evidence>
<feature type="domain" description="PDZ" evidence="2">
    <location>
        <begin position="13"/>
        <end position="79"/>
    </location>
</feature>
<feature type="region of interest" description="Disordered" evidence="1">
    <location>
        <begin position="77"/>
        <end position="96"/>
    </location>
</feature>
<organism evidence="3">
    <name type="scientific">Notodromas monacha</name>
    <dbReference type="NCBI Taxonomy" id="399045"/>
    <lineage>
        <taxon>Eukaryota</taxon>
        <taxon>Metazoa</taxon>
        <taxon>Ecdysozoa</taxon>
        <taxon>Arthropoda</taxon>
        <taxon>Crustacea</taxon>
        <taxon>Oligostraca</taxon>
        <taxon>Ostracoda</taxon>
        <taxon>Podocopa</taxon>
        <taxon>Podocopida</taxon>
        <taxon>Cypridocopina</taxon>
        <taxon>Cypridoidea</taxon>
        <taxon>Cyprididae</taxon>
        <taxon>Notodromas</taxon>
    </lineage>
</organism>
<dbReference type="GO" id="GO:0150105">
    <property type="term" value="P:protein localization to cell-cell junction"/>
    <property type="evidence" value="ECO:0007669"/>
    <property type="project" value="TreeGrafter"/>
</dbReference>
<dbReference type="PANTHER" id="PTHR13865:SF28">
    <property type="entry name" value="POLYCHAETOID, ISOFORM O"/>
    <property type="match status" value="1"/>
</dbReference>
<dbReference type="GO" id="GO:0005923">
    <property type="term" value="C:bicellular tight junction"/>
    <property type="evidence" value="ECO:0007669"/>
    <property type="project" value="TreeGrafter"/>
</dbReference>
<dbReference type="GO" id="GO:0045216">
    <property type="term" value="P:cell-cell junction organization"/>
    <property type="evidence" value="ECO:0007669"/>
    <property type="project" value="TreeGrafter"/>
</dbReference>
<dbReference type="Proteomes" id="UP000678499">
    <property type="component" value="Unassembled WGS sequence"/>
</dbReference>
<dbReference type="AlphaFoldDB" id="A0A7R9C033"/>
<dbReference type="Pfam" id="PF00595">
    <property type="entry name" value="PDZ"/>
    <property type="match status" value="1"/>
</dbReference>
<dbReference type="OrthoDB" id="438726at2759"/>
<accession>A0A7R9C033</accession>
<dbReference type="InterPro" id="IPR036034">
    <property type="entry name" value="PDZ_sf"/>
</dbReference>
<dbReference type="EMBL" id="CAJPEX010005274">
    <property type="protein sequence ID" value="CAG0923511.1"/>
    <property type="molecule type" value="Genomic_DNA"/>
</dbReference>
<dbReference type="GO" id="GO:0050839">
    <property type="term" value="F:cell adhesion molecule binding"/>
    <property type="evidence" value="ECO:0007669"/>
    <property type="project" value="TreeGrafter"/>
</dbReference>
<dbReference type="CDD" id="cd06728">
    <property type="entry name" value="PDZ2_ZO1-like_ds"/>
    <property type="match status" value="1"/>
</dbReference>
<name>A0A7R9C033_9CRUS</name>
<dbReference type="InterPro" id="IPR001478">
    <property type="entry name" value="PDZ"/>
</dbReference>
<proteinExistence type="predicted"/>
<gene>
    <name evidence="3" type="ORF">NMOB1V02_LOCUS10975</name>
</gene>
<dbReference type="PANTHER" id="PTHR13865">
    <property type="entry name" value="TIGHT JUNCTION PROTEIN"/>
    <property type="match status" value="1"/>
</dbReference>
<feature type="compositionally biased region" description="Polar residues" evidence="1">
    <location>
        <begin position="84"/>
        <end position="93"/>
    </location>
</feature>
<dbReference type="GO" id="GO:0005886">
    <property type="term" value="C:plasma membrane"/>
    <property type="evidence" value="ECO:0007669"/>
    <property type="project" value="TreeGrafter"/>
</dbReference>
<protein>
    <recommendedName>
        <fullName evidence="2">PDZ domain-containing protein</fullName>
    </recommendedName>
</protein>
<evidence type="ECO:0000313" key="4">
    <source>
        <dbReference type="Proteomes" id="UP000678499"/>
    </source>
</evidence>
<dbReference type="Gene3D" id="2.30.42.10">
    <property type="match status" value="1"/>
</dbReference>
<dbReference type="PROSITE" id="PS50106">
    <property type="entry name" value="PDZ"/>
    <property type="match status" value="1"/>
</dbReference>
<dbReference type="SUPFAM" id="SSF50156">
    <property type="entry name" value="PDZ domain-like"/>
    <property type="match status" value="1"/>
</dbReference>